<accession>A0A7W6CPU4</accession>
<evidence type="ECO:0000256" key="1">
    <source>
        <dbReference type="SAM" id="MobiDB-lite"/>
    </source>
</evidence>
<organism evidence="2 3">
    <name type="scientific">Novosphingobium sediminicola</name>
    <dbReference type="NCBI Taxonomy" id="563162"/>
    <lineage>
        <taxon>Bacteria</taxon>
        <taxon>Pseudomonadati</taxon>
        <taxon>Pseudomonadota</taxon>
        <taxon>Alphaproteobacteria</taxon>
        <taxon>Sphingomonadales</taxon>
        <taxon>Sphingomonadaceae</taxon>
        <taxon>Novosphingobium</taxon>
    </lineage>
</organism>
<reference evidence="2 3" key="1">
    <citation type="submission" date="2020-08" db="EMBL/GenBank/DDBJ databases">
        <title>Genomic Encyclopedia of Type Strains, Phase IV (KMG-IV): sequencing the most valuable type-strain genomes for metagenomic binning, comparative biology and taxonomic classification.</title>
        <authorList>
            <person name="Goeker M."/>
        </authorList>
    </citation>
    <scope>NUCLEOTIDE SEQUENCE [LARGE SCALE GENOMIC DNA]</scope>
    <source>
        <strain evidence="2 3">DSM 27057</strain>
    </source>
</reference>
<protein>
    <submittedName>
        <fullName evidence="2">Uncharacterized protein</fullName>
    </submittedName>
</protein>
<sequence>MVCPPLFLYRVHRACAQYPGAKTSGAWRGNRGVIVRTRQWPLPEQLPCCRCNIHRLGMIVATGAICRQGGERSPSRNRAPGLTCRLTCLPLVSVCCEDHGCISIIWSDPVASGEDSTVLQCLRSSFVRSAARWRSGHTREPGRHTHTSRFRGSMPAGSVRQRKTSEYADVSALPARQWSGPLKRSPP</sequence>
<dbReference type="EMBL" id="JACIDX010000031">
    <property type="protein sequence ID" value="MBB3957710.1"/>
    <property type="molecule type" value="Genomic_DNA"/>
</dbReference>
<dbReference type="Proteomes" id="UP000548867">
    <property type="component" value="Unassembled WGS sequence"/>
</dbReference>
<proteinExistence type="predicted"/>
<keyword evidence="3" id="KW-1185">Reference proteome</keyword>
<evidence type="ECO:0000313" key="3">
    <source>
        <dbReference type="Proteomes" id="UP000548867"/>
    </source>
</evidence>
<feature type="region of interest" description="Disordered" evidence="1">
    <location>
        <begin position="133"/>
        <end position="172"/>
    </location>
</feature>
<dbReference type="AlphaFoldDB" id="A0A7W6CPU4"/>
<name>A0A7W6CPU4_9SPHN</name>
<gene>
    <name evidence="2" type="ORF">GGR38_004685</name>
</gene>
<evidence type="ECO:0000313" key="2">
    <source>
        <dbReference type="EMBL" id="MBB3957710.1"/>
    </source>
</evidence>
<comment type="caution">
    <text evidence="2">The sequence shown here is derived from an EMBL/GenBank/DDBJ whole genome shotgun (WGS) entry which is preliminary data.</text>
</comment>